<dbReference type="Proteomes" id="UP000001635">
    <property type="component" value="Chromosome"/>
</dbReference>
<protein>
    <submittedName>
        <fullName evidence="2">Uncharacterized protein</fullName>
    </submittedName>
</protein>
<dbReference type="OrthoDB" id="1448129at2"/>
<sequence>MATDESRIEDSMWGRLLPWVLTIACLAILYIIGDFLIKNIEWYKQTVFAIEIDGIQEPTYRIHAYHIHMSMIKRSVGLFSGFAIMFLGLGVAFYSLRNKTDLKLSSSIWSLNLATMSPGILALVMGAVLIMYTIGSKDDFAPYPIIYKTVNDSTLNQDGTNTDTLTIVTSPF</sequence>
<keyword evidence="3" id="KW-1185">Reference proteome</keyword>
<dbReference type="KEGG" id="cmr:Cycma_0622"/>
<name>G0IZC4_CYCMS</name>
<keyword evidence="1" id="KW-0812">Transmembrane</keyword>
<keyword evidence="1" id="KW-0472">Membrane</keyword>
<reference evidence="3" key="1">
    <citation type="submission" date="2011-07" db="EMBL/GenBank/DDBJ databases">
        <title>The complete genome of Cyclobacterium marinum DSM 745.</title>
        <authorList>
            <person name="Lucas S."/>
            <person name="Han J."/>
            <person name="Lapidus A."/>
            <person name="Bruce D."/>
            <person name="Goodwin L."/>
            <person name="Pitluck S."/>
            <person name="Peters L."/>
            <person name="Kyrpides N."/>
            <person name="Mavromatis K."/>
            <person name="Ivanova N."/>
            <person name="Ovchinnikova G."/>
            <person name="Chertkov O."/>
            <person name="Detter J.C."/>
            <person name="Tapia R."/>
            <person name="Han C."/>
            <person name="Land M."/>
            <person name="Hauser L."/>
            <person name="Markowitz V."/>
            <person name="Cheng J.-F."/>
            <person name="Hugenholtz P."/>
            <person name="Woyke T."/>
            <person name="Wu D."/>
            <person name="Tindall B."/>
            <person name="Schuetze A."/>
            <person name="Brambilla E."/>
            <person name="Klenk H.-P."/>
            <person name="Eisen J.A."/>
        </authorList>
    </citation>
    <scope>NUCLEOTIDE SEQUENCE [LARGE SCALE GENOMIC DNA]</scope>
    <source>
        <strain evidence="3">ATCC 25205 / DSM 745 / LMG 13164 / NCIMB 1802</strain>
    </source>
</reference>
<feature type="transmembrane region" description="Helical" evidence="1">
    <location>
        <begin position="108"/>
        <end position="132"/>
    </location>
</feature>
<dbReference type="eggNOG" id="ENOG5034A21">
    <property type="taxonomic scope" value="Bacteria"/>
</dbReference>
<dbReference type="STRING" id="880070.Cycma_0622"/>
<gene>
    <name evidence="2" type="ordered locus">Cycma_0622</name>
</gene>
<evidence type="ECO:0000256" key="1">
    <source>
        <dbReference type="SAM" id="Phobius"/>
    </source>
</evidence>
<dbReference type="EMBL" id="CP002955">
    <property type="protein sequence ID" value="AEL24397.1"/>
    <property type="molecule type" value="Genomic_DNA"/>
</dbReference>
<evidence type="ECO:0000313" key="2">
    <source>
        <dbReference type="EMBL" id="AEL24397.1"/>
    </source>
</evidence>
<accession>G0IZC4</accession>
<organism evidence="2 3">
    <name type="scientific">Cyclobacterium marinum (strain ATCC 25205 / DSM 745 / LMG 13164 / NCIMB 1802)</name>
    <name type="common">Flectobacillus marinus</name>
    <dbReference type="NCBI Taxonomy" id="880070"/>
    <lineage>
        <taxon>Bacteria</taxon>
        <taxon>Pseudomonadati</taxon>
        <taxon>Bacteroidota</taxon>
        <taxon>Cytophagia</taxon>
        <taxon>Cytophagales</taxon>
        <taxon>Cyclobacteriaceae</taxon>
        <taxon>Cyclobacterium</taxon>
    </lineage>
</organism>
<proteinExistence type="predicted"/>
<evidence type="ECO:0000313" key="3">
    <source>
        <dbReference type="Proteomes" id="UP000001635"/>
    </source>
</evidence>
<dbReference type="HOGENOM" id="CLU_1552760_0_0_10"/>
<keyword evidence="1" id="KW-1133">Transmembrane helix</keyword>
<dbReference type="RefSeq" id="WP_014018695.1">
    <property type="nucleotide sequence ID" value="NC_015914.1"/>
</dbReference>
<feature type="transmembrane region" description="Helical" evidence="1">
    <location>
        <begin position="16"/>
        <end position="37"/>
    </location>
</feature>
<dbReference type="AlphaFoldDB" id="G0IZC4"/>
<feature type="transmembrane region" description="Helical" evidence="1">
    <location>
        <begin position="76"/>
        <end position="96"/>
    </location>
</feature>